<feature type="region of interest" description="Disordered" evidence="1">
    <location>
        <begin position="201"/>
        <end position="262"/>
    </location>
</feature>
<feature type="region of interest" description="Disordered" evidence="1">
    <location>
        <begin position="61"/>
        <end position="95"/>
    </location>
</feature>
<feature type="compositionally biased region" description="Basic and acidic residues" evidence="1">
    <location>
        <begin position="77"/>
        <end position="89"/>
    </location>
</feature>
<name>A0A2R6VY08_MARPO</name>
<feature type="non-terminal residue" evidence="2">
    <location>
        <position position="1"/>
    </location>
</feature>
<protein>
    <submittedName>
        <fullName evidence="2">Uncharacterized protein</fullName>
    </submittedName>
</protein>
<feature type="region of interest" description="Disordered" evidence="1">
    <location>
        <begin position="1"/>
        <end position="37"/>
    </location>
</feature>
<evidence type="ECO:0000313" key="3">
    <source>
        <dbReference type="Proteomes" id="UP000244005"/>
    </source>
</evidence>
<keyword evidence="3" id="KW-1185">Reference proteome</keyword>
<reference evidence="3" key="1">
    <citation type="journal article" date="2017" name="Cell">
        <title>Insights into land plant evolution garnered from the Marchantia polymorpha genome.</title>
        <authorList>
            <person name="Bowman J.L."/>
            <person name="Kohchi T."/>
            <person name="Yamato K.T."/>
            <person name="Jenkins J."/>
            <person name="Shu S."/>
            <person name="Ishizaki K."/>
            <person name="Yamaoka S."/>
            <person name="Nishihama R."/>
            <person name="Nakamura Y."/>
            <person name="Berger F."/>
            <person name="Adam C."/>
            <person name="Aki S.S."/>
            <person name="Althoff F."/>
            <person name="Araki T."/>
            <person name="Arteaga-Vazquez M.A."/>
            <person name="Balasubrmanian S."/>
            <person name="Barry K."/>
            <person name="Bauer D."/>
            <person name="Boehm C.R."/>
            <person name="Briginshaw L."/>
            <person name="Caballero-Perez J."/>
            <person name="Catarino B."/>
            <person name="Chen F."/>
            <person name="Chiyoda S."/>
            <person name="Chovatia M."/>
            <person name="Davies K.M."/>
            <person name="Delmans M."/>
            <person name="Demura T."/>
            <person name="Dierschke T."/>
            <person name="Dolan L."/>
            <person name="Dorantes-Acosta A.E."/>
            <person name="Eklund D.M."/>
            <person name="Florent S.N."/>
            <person name="Flores-Sandoval E."/>
            <person name="Fujiyama A."/>
            <person name="Fukuzawa H."/>
            <person name="Galik B."/>
            <person name="Grimanelli D."/>
            <person name="Grimwood J."/>
            <person name="Grossniklaus U."/>
            <person name="Hamada T."/>
            <person name="Haseloff J."/>
            <person name="Hetherington A.J."/>
            <person name="Higo A."/>
            <person name="Hirakawa Y."/>
            <person name="Hundley H.N."/>
            <person name="Ikeda Y."/>
            <person name="Inoue K."/>
            <person name="Inoue S.I."/>
            <person name="Ishida S."/>
            <person name="Jia Q."/>
            <person name="Kakita M."/>
            <person name="Kanazawa T."/>
            <person name="Kawai Y."/>
            <person name="Kawashima T."/>
            <person name="Kennedy M."/>
            <person name="Kinose K."/>
            <person name="Kinoshita T."/>
            <person name="Kohara Y."/>
            <person name="Koide E."/>
            <person name="Komatsu K."/>
            <person name="Kopischke S."/>
            <person name="Kubo M."/>
            <person name="Kyozuka J."/>
            <person name="Lagercrantz U."/>
            <person name="Lin S.S."/>
            <person name="Lindquist E."/>
            <person name="Lipzen A.M."/>
            <person name="Lu C.W."/>
            <person name="De Luna E."/>
            <person name="Martienssen R.A."/>
            <person name="Minamino N."/>
            <person name="Mizutani M."/>
            <person name="Mizutani M."/>
            <person name="Mochizuki N."/>
            <person name="Monte I."/>
            <person name="Mosher R."/>
            <person name="Nagasaki H."/>
            <person name="Nakagami H."/>
            <person name="Naramoto S."/>
            <person name="Nishitani K."/>
            <person name="Ohtani M."/>
            <person name="Okamoto T."/>
            <person name="Okumura M."/>
            <person name="Phillips J."/>
            <person name="Pollak B."/>
            <person name="Reinders A."/>
            <person name="Rovekamp M."/>
            <person name="Sano R."/>
            <person name="Sawa S."/>
            <person name="Schmid M.W."/>
            <person name="Shirakawa M."/>
            <person name="Solano R."/>
            <person name="Spunde A."/>
            <person name="Suetsugu N."/>
            <person name="Sugano S."/>
            <person name="Sugiyama A."/>
            <person name="Sun R."/>
            <person name="Suzuki Y."/>
            <person name="Takenaka M."/>
            <person name="Takezawa D."/>
            <person name="Tomogane H."/>
            <person name="Tsuzuki M."/>
            <person name="Ueda T."/>
            <person name="Umeda M."/>
            <person name="Ward J.M."/>
            <person name="Watanabe Y."/>
            <person name="Yazaki K."/>
            <person name="Yokoyama R."/>
            <person name="Yoshitake Y."/>
            <person name="Yotsui I."/>
            <person name="Zachgo S."/>
            <person name="Schmutz J."/>
        </authorList>
    </citation>
    <scope>NUCLEOTIDE SEQUENCE [LARGE SCALE GENOMIC DNA]</scope>
    <source>
        <strain evidence="3">Tak-1</strain>
    </source>
</reference>
<feature type="compositionally biased region" description="Pro residues" evidence="1">
    <location>
        <begin position="219"/>
        <end position="229"/>
    </location>
</feature>
<feature type="non-terminal residue" evidence="2">
    <location>
        <position position="262"/>
    </location>
</feature>
<sequence>HSTALHPSPRAIPSPSPKLFPVRPKRSSQPASPETNVGAGIYPFHIHTISLKLSAEVHRGSNSKDCIHDTSLSKTATKSESERTDRTSHSEGTMGGQSMAFSVHDSSALGWPPGPPRPIPTGGGRRTLAAAAGCLLPLHQPQPLPLATSSSCSRWPSPGLWASGTAPCSAAAPPASPSAPARPAMAPALRCCARSSRSHSCSVPATSIEPPFPLSRSVPQPPPPIPRPSTPIARQCTNHVSQYTTTSEGKSATRGATAPAPP</sequence>
<feature type="compositionally biased region" description="Polar residues" evidence="1">
    <location>
        <begin position="235"/>
        <end position="250"/>
    </location>
</feature>
<proteinExistence type="predicted"/>
<accession>A0A2R6VY08</accession>
<dbReference type="Proteomes" id="UP000244005">
    <property type="component" value="Unassembled WGS sequence"/>
</dbReference>
<dbReference type="EMBL" id="KZ773816">
    <property type="protein sequence ID" value="PTQ26475.1"/>
    <property type="molecule type" value="Genomic_DNA"/>
</dbReference>
<dbReference type="AlphaFoldDB" id="A0A2R6VY08"/>
<gene>
    <name evidence="2" type="ORF">MARPO_1462s0001</name>
</gene>
<evidence type="ECO:0000313" key="2">
    <source>
        <dbReference type="EMBL" id="PTQ26475.1"/>
    </source>
</evidence>
<evidence type="ECO:0000256" key="1">
    <source>
        <dbReference type="SAM" id="MobiDB-lite"/>
    </source>
</evidence>
<organism evidence="2 3">
    <name type="scientific">Marchantia polymorpha</name>
    <name type="common">Common liverwort</name>
    <name type="synonym">Marchantia aquatica</name>
    <dbReference type="NCBI Taxonomy" id="3197"/>
    <lineage>
        <taxon>Eukaryota</taxon>
        <taxon>Viridiplantae</taxon>
        <taxon>Streptophyta</taxon>
        <taxon>Embryophyta</taxon>
        <taxon>Marchantiophyta</taxon>
        <taxon>Marchantiopsida</taxon>
        <taxon>Marchantiidae</taxon>
        <taxon>Marchantiales</taxon>
        <taxon>Marchantiaceae</taxon>
        <taxon>Marchantia</taxon>
    </lineage>
</organism>